<dbReference type="Proteomes" id="UP000506160">
    <property type="component" value="Unassembled WGS sequence"/>
</dbReference>
<protein>
    <recommendedName>
        <fullName evidence="11">Z-ring associated protein G</fullName>
    </recommendedName>
    <alternativeName>
        <fullName evidence="12">Cell division protein ZapG</fullName>
    </alternativeName>
</protein>
<accession>A0AB94IBH5</accession>
<evidence type="ECO:0000256" key="2">
    <source>
        <dbReference type="ARBA" id="ARBA00022475"/>
    </source>
</evidence>
<dbReference type="GO" id="GO:0008360">
    <property type="term" value="P:regulation of cell shape"/>
    <property type="evidence" value="ECO:0007669"/>
    <property type="project" value="UniProtKB-KW"/>
</dbReference>
<comment type="similarity">
    <text evidence="10">Belongs to the ZapG family.</text>
</comment>
<evidence type="ECO:0000256" key="10">
    <source>
        <dbReference type="ARBA" id="ARBA00035657"/>
    </source>
</evidence>
<dbReference type="EMBL" id="AWGA01000066">
    <property type="protein sequence ID" value="TEA26757.1"/>
    <property type="molecule type" value="Genomic_DNA"/>
</dbReference>
<comment type="caution">
    <text evidence="15">The sequence shown here is derived from an EMBL/GenBank/DDBJ whole genome shotgun (WGS) entry which is preliminary data.</text>
</comment>
<keyword evidence="9" id="KW-0131">Cell cycle</keyword>
<evidence type="ECO:0000256" key="14">
    <source>
        <dbReference type="SAM" id="Phobius"/>
    </source>
</evidence>
<evidence type="ECO:0000256" key="1">
    <source>
        <dbReference type="ARBA" id="ARBA00004377"/>
    </source>
</evidence>
<reference evidence="15 16" key="1">
    <citation type="journal article" date="2014" name="Appl. Environ. Microbiol.">
        <title>Genomic features of a bumble bee symbiont reflect its host environment.</title>
        <authorList>
            <person name="Martinson V.G."/>
            <person name="Magoc T."/>
            <person name="Koch H."/>
            <person name="Salzberg S.L."/>
            <person name="Moran N.A."/>
        </authorList>
    </citation>
    <scope>NUCLEOTIDE SEQUENCE [LARGE SCALE GENOMIC DNA]</scope>
    <source>
        <strain evidence="15 16">Bimp</strain>
    </source>
</reference>
<evidence type="ECO:0000256" key="4">
    <source>
        <dbReference type="ARBA" id="ARBA00022618"/>
    </source>
</evidence>
<evidence type="ECO:0000313" key="16">
    <source>
        <dbReference type="Proteomes" id="UP000506160"/>
    </source>
</evidence>
<keyword evidence="5 14" id="KW-0812">Transmembrane</keyword>
<keyword evidence="4" id="KW-0132">Cell division</keyword>
<dbReference type="GO" id="GO:0005886">
    <property type="term" value="C:plasma membrane"/>
    <property type="evidence" value="ECO:0007669"/>
    <property type="project" value="UniProtKB-SubCell"/>
</dbReference>
<evidence type="ECO:0000256" key="6">
    <source>
        <dbReference type="ARBA" id="ARBA00022960"/>
    </source>
</evidence>
<dbReference type="PANTHER" id="PTHR39579">
    <property type="entry name" value="INNER MEMBRANE PROTEIN YHCB"/>
    <property type="match status" value="1"/>
</dbReference>
<evidence type="ECO:0000256" key="12">
    <source>
        <dbReference type="ARBA" id="ARBA00035727"/>
    </source>
</evidence>
<dbReference type="Pfam" id="PF06295">
    <property type="entry name" value="ZapG-like"/>
    <property type="match status" value="1"/>
</dbReference>
<dbReference type="PANTHER" id="PTHR39579:SF1">
    <property type="entry name" value="INNER MEMBRANE PROTEIN YHCB"/>
    <property type="match status" value="1"/>
</dbReference>
<dbReference type="InterPro" id="IPR009386">
    <property type="entry name" value="ZapG-like"/>
</dbReference>
<evidence type="ECO:0000256" key="8">
    <source>
        <dbReference type="ARBA" id="ARBA00023136"/>
    </source>
</evidence>
<keyword evidence="8 14" id="KW-0472">Membrane</keyword>
<feature type="transmembrane region" description="Helical" evidence="14">
    <location>
        <begin position="6"/>
        <end position="27"/>
    </location>
</feature>
<evidence type="ECO:0000256" key="5">
    <source>
        <dbReference type="ARBA" id="ARBA00022692"/>
    </source>
</evidence>
<comment type="subcellular location">
    <subcellularLocation>
        <location evidence="1">Cell inner membrane</location>
        <topology evidence="1">Single-pass membrane protein</topology>
    </subcellularLocation>
</comment>
<keyword evidence="7 14" id="KW-1133">Transmembrane helix</keyword>
<dbReference type="GO" id="GO:0051301">
    <property type="term" value="P:cell division"/>
    <property type="evidence" value="ECO:0007669"/>
    <property type="project" value="UniProtKB-KW"/>
</dbReference>
<keyword evidence="3" id="KW-0997">Cell inner membrane</keyword>
<evidence type="ECO:0000256" key="11">
    <source>
        <dbReference type="ARBA" id="ARBA00035703"/>
    </source>
</evidence>
<feature type="compositionally biased region" description="Basic and acidic residues" evidence="13">
    <location>
        <begin position="110"/>
        <end position="121"/>
    </location>
</feature>
<sequence length="133" mass="15360">MGHQATFHLITGITIGVILGFIIFNFFSPKARRYHAIKKELDLTKQALQSQKQIVVKHFAYSAELLDNLAKDFRHLYQHVAENSNTILSKFDLDSPTFTSTDEAKKTFLKHSSEELQKQPKDYTINNDDEFKN</sequence>
<dbReference type="RefSeq" id="WP_024496466.1">
    <property type="nucleotide sequence ID" value="NZ_AWGA01000066.1"/>
</dbReference>
<evidence type="ECO:0000313" key="15">
    <source>
        <dbReference type="EMBL" id="TEA26757.1"/>
    </source>
</evidence>
<evidence type="ECO:0000256" key="7">
    <source>
        <dbReference type="ARBA" id="ARBA00022989"/>
    </source>
</evidence>
<proteinExistence type="inferred from homology"/>
<keyword evidence="2" id="KW-1003">Cell membrane</keyword>
<keyword evidence="6" id="KW-0133">Cell shape</keyword>
<feature type="region of interest" description="Disordered" evidence="13">
    <location>
        <begin position="110"/>
        <end position="133"/>
    </location>
</feature>
<gene>
    <name evidence="15" type="ORF">O970_07315</name>
</gene>
<keyword evidence="16" id="KW-1185">Reference proteome</keyword>
<organism evidence="15 16">
    <name type="scientific">Candidatus Schmidhempelia bombi str. Bimp</name>
    <dbReference type="NCBI Taxonomy" id="1387197"/>
    <lineage>
        <taxon>Bacteria</taxon>
        <taxon>Pseudomonadati</taxon>
        <taxon>Pseudomonadota</taxon>
        <taxon>Gammaproteobacteria</taxon>
        <taxon>Orbales</taxon>
        <taxon>Orbaceae</taxon>
        <taxon>Candidatus Schmidhempelia</taxon>
    </lineage>
</organism>
<dbReference type="AlphaFoldDB" id="A0AB94IBH5"/>
<name>A0AB94IBH5_9GAMM</name>
<evidence type="ECO:0000256" key="9">
    <source>
        <dbReference type="ARBA" id="ARBA00023306"/>
    </source>
</evidence>
<evidence type="ECO:0000256" key="13">
    <source>
        <dbReference type="SAM" id="MobiDB-lite"/>
    </source>
</evidence>
<evidence type="ECO:0000256" key="3">
    <source>
        <dbReference type="ARBA" id="ARBA00022519"/>
    </source>
</evidence>